<feature type="transmembrane region" description="Helical" evidence="6">
    <location>
        <begin position="446"/>
        <end position="465"/>
    </location>
</feature>
<gene>
    <name evidence="7" type="ORF">VKT23_014316</name>
</gene>
<evidence type="ECO:0000256" key="6">
    <source>
        <dbReference type="SAM" id="Phobius"/>
    </source>
</evidence>
<protein>
    <submittedName>
        <fullName evidence="7">Uncharacterized protein</fullName>
    </submittedName>
</protein>
<evidence type="ECO:0000256" key="3">
    <source>
        <dbReference type="ARBA" id="ARBA00022989"/>
    </source>
</evidence>
<accession>A0ABR1J2E9</accession>
<keyword evidence="3 6" id="KW-1133">Transmembrane helix</keyword>
<keyword evidence="4 6" id="KW-0472">Membrane</keyword>
<dbReference type="PANTHER" id="PTHR23501">
    <property type="entry name" value="MAJOR FACILITATOR SUPERFAMILY"/>
    <property type="match status" value="1"/>
</dbReference>
<dbReference type="Gene3D" id="1.20.1250.20">
    <property type="entry name" value="MFS general substrate transporter like domains"/>
    <property type="match status" value="2"/>
</dbReference>
<proteinExistence type="predicted"/>
<keyword evidence="2 6" id="KW-0812">Transmembrane</keyword>
<feature type="compositionally biased region" description="Polar residues" evidence="5">
    <location>
        <begin position="50"/>
        <end position="69"/>
    </location>
</feature>
<comment type="subcellular location">
    <subcellularLocation>
        <location evidence="1">Membrane</location>
        <topology evidence="1">Multi-pass membrane protein</topology>
    </subcellularLocation>
</comment>
<organism evidence="7 8">
    <name type="scientific">Marasmiellus scandens</name>
    <dbReference type="NCBI Taxonomy" id="2682957"/>
    <lineage>
        <taxon>Eukaryota</taxon>
        <taxon>Fungi</taxon>
        <taxon>Dikarya</taxon>
        <taxon>Basidiomycota</taxon>
        <taxon>Agaricomycotina</taxon>
        <taxon>Agaricomycetes</taxon>
        <taxon>Agaricomycetidae</taxon>
        <taxon>Agaricales</taxon>
        <taxon>Marasmiineae</taxon>
        <taxon>Omphalotaceae</taxon>
        <taxon>Marasmiellus</taxon>
    </lineage>
</organism>
<evidence type="ECO:0000256" key="1">
    <source>
        <dbReference type="ARBA" id="ARBA00004141"/>
    </source>
</evidence>
<feature type="transmembrane region" description="Helical" evidence="6">
    <location>
        <begin position="96"/>
        <end position="113"/>
    </location>
</feature>
<feature type="transmembrane region" description="Helical" evidence="6">
    <location>
        <begin position="370"/>
        <end position="388"/>
    </location>
</feature>
<comment type="caution">
    <text evidence="7">The sequence shown here is derived from an EMBL/GenBank/DDBJ whole genome shotgun (WGS) entry which is preliminary data.</text>
</comment>
<dbReference type="PANTHER" id="PTHR23501:SF58">
    <property type="entry name" value="LOW AFFINITY HEME TRANSPORTER STR3"/>
    <property type="match status" value="1"/>
</dbReference>
<name>A0ABR1J2E9_9AGAR</name>
<feature type="transmembrane region" description="Helical" evidence="6">
    <location>
        <begin position="502"/>
        <end position="524"/>
    </location>
</feature>
<feature type="transmembrane region" description="Helical" evidence="6">
    <location>
        <begin position="536"/>
        <end position="560"/>
    </location>
</feature>
<feature type="transmembrane region" description="Helical" evidence="6">
    <location>
        <begin position="258"/>
        <end position="277"/>
    </location>
</feature>
<evidence type="ECO:0000256" key="2">
    <source>
        <dbReference type="ARBA" id="ARBA00022692"/>
    </source>
</evidence>
<feature type="transmembrane region" description="Helical" evidence="6">
    <location>
        <begin position="477"/>
        <end position="496"/>
    </location>
</feature>
<feature type="transmembrane region" description="Helical" evidence="6">
    <location>
        <begin position="408"/>
        <end position="426"/>
    </location>
</feature>
<reference evidence="7 8" key="1">
    <citation type="submission" date="2024-01" db="EMBL/GenBank/DDBJ databases">
        <title>A draft genome for the cacao thread blight pathogen Marasmiellus scandens.</title>
        <authorList>
            <person name="Baruah I.K."/>
            <person name="Leung J."/>
            <person name="Bukari Y."/>
            <person name="Amoako-Attah I."/>
            <person name="Meinhardt L.W."/>
            <person name="Bailey B.A."/>
            <person name="Cohen S.P."/>
        </authorList>
    </citation>
    <scope>NUCLEOTIDE SEQUENCE [LARGE SCALE GENOMIC DNA]</scope>
    <source>
        <strain evidence="7 8">GH-19</strain>
    </source>
</reference>
<dbReference type="SUPFAM" id="SSF103473">
    <property type="entry name" value="MFS general substrate transporter"/>
    <property type="match status" value="1"/>
</dbReference>
<feature type="transmembrane region" description="Helical" evidence="6">
    <location>
        <begin position="165"/>
        <end position="181"/>
    </location>
</feature>
<evidence type="ECO:0000313" key="7">
    <source>
        <dbReference type="EMBL" id="KAK7447103.1"/>
    </source>
</evidence>
<evidence type="ECO:0000313" key="8">
    <source>
        <dbReference type="Proteomes" id="UP001498398"/>
    </source>
</evidence>
<feature type="transmembrane region" description="Helical" evidence="6">
    <location>
        <begin position="339"/>
        <end position="358"/>
    </location>
</feature>
<evidence type="ECO:0000256" key="4">
    <source>
        <dbReference type="ARBA" id="ARBA00023136"/>
    </source>
</evidence>
<evidence type="ECO:0000256" key="5">
    <source>
        <dbReference type="SAM" id="MobiDB-lite"/>
    </source>
</evidence>
<keyword evidence="8" id="KW-1185">Reference proteome</keyword>
<feature type="region of interest" description="Disordered" evidence="5">
    <location>
        <begin position="43"/>
        <end position="69"/>
    </location>
</feature>
<feature type="transmembrane region" description="Helical" evidence="6">
    <location>
        <begin position="612"/>
        <end position="632"/>
    </location>
</feature>
<dbReference type="Proteomes" id="UP001498398">
    <property type="component" value="Unassembled WGS sequence"/>
</dbReference>
<dbReference type="InterPro" id="IPR036259">
    <property type="entry name" value="MFS_trans_sf"/>
</dbReference>
<dbReference type="EMBL" id="JBANRG010000042">
    <property type="protein sequence ID" value="KAK7447103.1"/>
    <property type="molecule type" value="Genomic_DNA"/>
</dbReference>
<sequence length="682" mass="74656">MSLILKSSRLRLKASCLHCSPDPPVPCCALLIMSSPNELPYGKTAHEDTSSLAKSNGTHAEDYGSTSSSEGYYQSQGVTRMEAVCRAAQGKTGRGTLYAVSISVIVCAWAYSLDQSTTSNYSAFATSSFQQHSSGLASLSIATNIISAVCKPFIAKISDITSRPYTYIVVLGFYVLGYIVVATCRTISAYVIGEVFVAIGSSGLDLLNDIIVADLTTLEWRGFVSSMLSAPFIINTWFAGKIVEALSDGEKWRWGYGMFAIIMPVVLGPAIFTLIYLDRQAQKMGLVNMASSNAARREARALAEQEGHEGPRGQVTAKAVDTQLSWAERARTNLVEIDAFGLILLGFGWSLLLLPFSLKTYANGGWHNPSMIAMMVVGGIFLICYVFYERFFAKMPSFPNRMLKNKTFMMAVLIDMMYMIAGYLRSLYFSSYTYIVKEWSVSNWTYFNNTMTLALCIFGICAGLIQRWTHRYKRLQIIGLCIKIIGIGILLNGHGATEDTGALVMSQILIGMGGAFSVVGSRVASQASVPHQDVAVVISLLSLWSKIGVSIGSALAAVIWSDKMPKNLRTYLPSDVTDAQIKSFFGNIKAIRAYDLDSPIRQGAIVAYKQTLWYLIVPALALSFIPLIAAFFQTNFYLGKQQNAVMNVAPDGTKLPSQASEPVINAEPGTFKYKLLKFWSGK</sequence>
<feature type="transmembrane region" description="Helical" evidence="6">
    <location>
        <begin position="133"/>
        <end position="153"/>
    </location>
</feature>